<reference evidence="1" key="1">
    <citation type="journal article" date="2020" name="Int. J. Syst. Evol. Microbiol.">
        <title>Aquipluma nitroreducens gen. nov. sp. nov., a novel facultatively anaerobic bacterium isolated from a freshwater lake.</title>
        <authorList>
            <person name="Watanabe M."/>
            <person name="Kojima H."/>
            <person name="Fukui M."/>
        </authorList>
    </citation>
    <scope>NUCLEOTIDE SEQUENCE</scope>
    <source>
        <strain evidence="1">MeG22</strain>
    </source>
</reference>
<evidence type="ECO:0000313" key="2">
    <source>
        <dbReference type="Proteomes" id="UP001193389"/>
    </source>
</evidence>
<organism evidence="1 2">
    <name type="scientific">Aquipluma nitroreducens</name>
    <dbReference type="NCBI Taxonomy" id="2010828"/>
    <lineage>
        <taxon>Bacteria</taxon>
        <taxon>Pseudomonadati</taxon>
        <taxon>Bacteroidota</taxon>
        <taxon>Bacteroidia</taxon>
        <taxon>Marinilabiliales</taxon>
        <taxon>Prolixibacteraceae</taxon>
        <taxon>Aquipluma</taxon>
    </lineage>
</organism>
<protein>
    <submittedName>
        <fullName evidence="1">Uncharacterized protein</fullName>
    </submittedName>
</protein>
<dbReference type="AlphaFoldDB" id="A0A5K7S6D0"/>
<keyword evidence="2" id="KW-1185">Reference proteome</keyword>
<name>A0A5K7S6D0_9BACT</name>
<dbReference type="Proteomes" id="UP001193389">
    <property type="component" value="Chromosome"/>
</dbReference>
<dbReference type="RefSeq" id="WP_318350078.1">
    <property type="nucleotide sequence ID" value="NZ_AP018694.1"/>
</dbReference>
<sequence length="234" mass="27145">MNVISTCLTGTATILTCRKIAQSFSENIYELSSVRRNWSPDYAKNLKGRIDAIMNHYFTHESLSGHLEMHGQFYELMIAALKDVSVFRAELKVDFKTDKAFLNETFDTLGYVDYFSDAKNGDLFSLYKMMSTFKRNMTPGLQQIILARGIDKNLLNRLMNYKEKLVDLKNCFDISHGKDQLADDLKQELNVVYSEVKDICRIANVYYEFDPVQREKFTFYRVMINLKKSALEPA</sequence>
<dbReference type="EMBL" id="AP018694">
    <property type="protein sequence ID" value="BBE17055.1"/>
    <property type="molecule type" value="Genomic_DNA"/>
</dbReference>
<proteinExistence type="predicted"/>
<dbReference type="KEGG" id="anf:AQPE_1203"/>
<evidence type="ECO:0000313" key="1">
    <source>
        <dbReference type="EMBL" id="BBE17055.1"/>
    </source>
</evidence>
<accession>A0A5K7S6D0</accession>
<gene>
    <name evidence="1" type="ORF">AQPE_1203</name>
</gene>